<dbReference type="InterPro" id="IPR058328">
    <property type="entry name" value="DUF8015"/>
</dbReference>
<gene>
    <name evidence="2" type="ORF">DWB78_10885</name>
    <name evidence="3" type="ORF">SAMN05216278_0285</name>
</gene>
<protein>
    <submittedName>
        <fullName evidence="3">Uncharacterized protein</fullName>
    </submittedName>
</protein>
<proteinExistence type="predicted"/>
<sequence length="78" mass="8043">MSTRQTPTGEAIVPKFESEYDVLLLLLPLPLMLGVVGAVLTSVPVAVGAGVGGLPSAALLAYGLFVKPPMPDRLGRRG</sequence>
<evidence type="ECO:0000313" key="5">
    <source>
        <dbReference type="Proteomes" id="UP000255421"/>
    </source>
</evidence>
<reference evidence="4" key="2">
    <citation type="submission" date="2016-10" db="EMBL/GenBank/DDBJ databases">
        <authorList>
            <person name="Varghese N."/>
            <person name="Submissions S."/>
        </authorList>
    </citation>
    <scope>NUCLEOTIDE SEQUENCE [LARGE SCALE GENOMIC DNA]</scope>
    <source>
        <strain evidence="4">CGMCC 1.12397</strain>
    </source>
</reference>
<dbReference type="Proteomes" id="UP000255421">
    <property type="component" value="Unassembled WGS sequence"/>
</dbReference>
<keyword evidence="1" id="KW-0472">Membrane</keyword>
<evidence type="ECO:0000313" key="2">
    <source>
        <dbReference type="EMBL" id="RDI73108.1"/>
    </source>
</evidence>
<keyword evidence="1" id="KW-0812">Transmembrane</keyword>
<dbReference type="RefSeq" id="WP_092534396.1">
    <property type="nucleotide sequence ID" value="NZ_FNKQ01000001.1"/>
</dbReference>
<evidence type="ECO:0000256" key="1">
    <source>
        <dbReference type="SAM" id="Phobius"/>
    </source>
</evidence>
<dbReference type="AlphaFoldDB" id="A0A1H0XYT0"/>
<dbReference type="Proteomes" id="UP000199289">
    <property type="component" value="Unassembled WGS sequence"/>
</dbReference>
<feature type="transmembrane region" description="Helical" evidence="1">
    <location>
        <begin position="20"/>
        <end position="40"/>
    </location>
</feature>
<keyword evidence="1" id="KW-1133">Transmembrane helix</keyword>
<organism evidence="3 4">
    <name type="scientific">Halopelagius longus</name>
    <dbReference type="NCBI Taxonomy" id="1236180"/>
    <lineage>
        <taxon>Archaea</taxon>
        <taxon>Methanobacteriati</taxon>
        <taxon>Methanobacteriota</taxon>
        <taxon>Stenosarchaea group</taxon>
        <taxon>Halobacteria</taxon>
        <taxon>Halobacteriales</taxon>
        <taxon>Haloferacaceae</taxon>
    </lineage>
</organism>
<reference evidence="2 5" key="3">
    <citation type="submission" date="2018-07" db="EMBL/GenBank/DDBJ databases">
        <title>Genome sequence of extremly halophilic archaeon Halopelagius longus strain BC12-B1.</title>
        <authorList>
            <person name="Zhang X."/>
        </authorList>
    </citation>
    <scope>NUCLEOTIDE SEQUENCE [LARGE SCALE GENOMIC DNA]</scope>
    <source>
        <strain evidence="2 5">BC12-B1</strain>
    </source>
</reference>
<reference evidence="3" key="1">
    <citation type="submission" date="2016-10" db="EMBL/GenBank/DDBJ databases">
        <authorList>
            <person name="de Groot N.N."/>
        </authorList>
    </citation>
    <scope>NUCLEOTIDE SEQUENCE [LARGE SCALE GENOMIC DNA]</scope>
    <source>
        <strain evidence="3">CGMCC 1.12397</strain>
    </source>
</reference>
<dbReference type="EMBL" id="FNKQ01000001">
    <property type="protein sequence ID" value="SDQ07995.1"/>
    <property type="molecule type" value="Genomic_DNA"/>
</dbReference>
<evidence type="ECO:0000313" key="3">
    <source>
        <dbReference type="EMBL" id="SDQ07995.1"/>
    </source>
</evidence>
<dbReference type="Pfam" id="PF26047">
    <property type="entry name" value="DUF8015"/>
    <property type="match status" value="1"/>
</dbReference>
<accession>A0A1H0XYT0</accession>
<dbReference type="EMBL" id="QQST01000001">
    <property type="protein sequence ID" value="RDI73108.1"/>
    <property type="molecule type" value="Genomic_DNA"/>
</dbReference>
<feature type="transmembrane region" description="Helical" evidence="1">
    <location>
        <begin position="46"/>
        <end position="66"/>
    </location>
</feature>
<evidence type="ECO:0000313" key="4">
    <source>
        <dbReference type="Proteomes" id="UP000199289"/>
    </source>
</evidence>
<name>A0A1H0XYT0_9EURY</name>
<keyword evidence="5" id="KW-1185">Reference proteome</keyword>